<dbReference type="PANTHER" id="PTHR42715:SF10">
    <property type="entry name" value="BETA-GLUCOSIDASE"/>
    <property type="match status" value="1"/>
</dbReference>
<dbReference type="InterPro" id="IPR002772">
    <property type="entry name" value="Glyco_hydro_3_C"/>
</dbReference>
<gene>
    <name evidence="6" type="ORF">A6K24_00970</name>
</gene>
<evidence type="ECO:0000256" key="3">
    <source>
        <dbReference type="ARBA" id="ARBA00023277"/>
    </source>
</evidence>
<dbReference type="RefSeq" id="WP_066324175.1">
    <property type="nucleotide sequence ID" value="NZ_LWSG01000001.1"/>
</dbReference>
<evidence type="ECO:0000259" key="5">
    <source>
        <dbReference type="SMART" id="SM01217"/>
    </source>
</evidence>
<sequence length="766" mass="84869">MTNNIKALLSQMTLEEKADLCSGKDFWNLKGIERLGIPSIMVTDGPHGLRKQNLGADHLGLFDSVPATCFPSAAGMASSWDRKLIQKVGVALGEECQAEDVAVLLGPGANIKRSPLCGRNFEYFSEDPYLSSEMAANHIKGVQSQGVGTSLKHFAANNQEHRRMSTDAIVDDRTFREIYLASFEGAVKQSQPWTVMCSYNKVNGEFASENNYLLNEILKEEWGFEGFVVSDWGAVNERDVALANGLELEMPASKGIGENKVIEAVQNGTLSEEKLDAAVERILRIIFKAVEEKKENATYDKEAHHQLARETARESMVLLKNKDSILPLKKEGNIAVIGEFAKAPRYQGGGSSHIKPTKLENIVEEIEKTAGESVNVTYAQGYYRDKDAIDEDLIEEAKVVASHADTVILFAGLPDRYESEGYDREHLHIPENQKRLIEAIADVNPNIVVVLSNGSPIEMPWLDKVKGLLEGYLGGQALGGAIADILFGDANPSGKLAETFPKQLSDNPSYLFFPGDGDRVEYREGIFVGYRYYDTKNVEPLFPFGYGLSYTTFEYSNLTVSSNEIKDTDSLTVTVNVKNTGAVAGKEVVQLYVRDVESSVSRPNKEIKGFEKVELQPGEEKTTSFILDKRSFAYYNTELKDWHVESGEFEILVGKSSKEIVLTEKVLVESTVELPFTVNRNTTVGDLLVNPKVAPLAKELLVKAQEGSPFAAAGEEQGDFSEMMEAMMKYMPLRALSNFSDGNFTEEKLQDMIQQLNDIQKKQVTN</sequence>
<dbReference type="PRINTS" id="PR00133">
    <property type="entry name" value="GLHYDRLASE3"/>
</dbReference>
<dbReference type="InterPro" id="IPR001764">
    <property type="entry name" value="Glyco_hydro_3_N"/>
</dbReference>
<keyword evidence="7" id="KW-1185">Reference proteome</keyword>
<dbReference type="GO" id="GO:0005975">
    <property type="term" value="P:carbohydrate metabolic process"/>
    <property type="evidence" value="ECO:0007669"/>
    <property type="project" value="InterPro"/>
</dbReference>
<dbReference type="Gene3D" id="3.20.20.300">
    <property type="entry name" value="Glycoside hydrolase, family 3, N-terminal domain"/>
    <property type="match status" value="1"/>
</dbReference>
<dbReference type="STRING" id="152268.A6K24_00970"/>
<dbReference type="InterPro" id="IPR017853">
    <property type="entry name" value="GH"/>
</dbReference>
<dbReference type="Gene3D" id="2.60.40.10">
    <property type="entry name" value="Immunoglobulins"/>
    <property type="match status" value="1"/>
</dbReference>
<dbReference type="GO" id="GO:0008422">
    <property type="term" value="F:beta-glucosidase activity"/>
    <property type="evidence" value="ECO:0007669"/>
    <property type="project" value="UniProtKB-ARBA"/>
</dbReference>
<dbReference type="AlphaFoldDB" id="A0A179T9Q5"/>
<dbReference type="InterPro" id="IPR050288">
    <property type="entry name" value="Cellulose_deg_GH3"/>
</dbReference>
<dbReference type="Pfam" id="PF01915">
    <property type="entry name" value="Glyco_hydro_3_C"/>
    <property type="match status" value="1"/>
</dbReference>
<dbReference type="SUPFAM" id="SSF52279">
    <property type="entry name" value="Beta-D-glucan exohydrolase, C-terminal domain"/>
    <property type="match status" value="1"/>
</dbReference>
<evidence type="ECO:0000256" key="4">
    <source>
        <dbReference type="RuleBase" id="RU361161"/>
    </source>
</evidence>
<dbReference type="InterPro" id="IPR026891">
    <property type="entry name" value="Fn3-like"/>
</dbReference>
<keyword evidence="2 4" id="KW-0378">Hydrolase</keyword>
<dbReference type="InterPro" id="IPR036962">
    <property type="entry name" value="Glyco_hydro_3_N_sf"/>
</dbReference>
<comment type="caution">
    <text evidence="6">The sequence shown here is derived from an EMBL/GenBank/DDBJ whole genome shotgun (WGS) entry which is preliminary data.</text>
</comment>
<dbReference type="Gene3D" id="3.40.50.1700">
    <property type="entry name" value="Glycoside hydrolase family 3 C-terminal domain"/>
    <property type="match status" value="1"/>
</dbReference>
<evidence type="ECO:0000313" key="7">
    <source>
        <dbReference type="Proteomes" id="UP000078534"/>
    </source>
</evidence>
<evidence type="ECO:0000313" key="6">
    <source>
        <dbReference type="EMBL" id="OAS89163.1"/>
    </source>
</evidence>
<keyword evidence="3" id="KW-0119">Carbohydrate metabolism</keyword>
<feature type="domain" description="Fibronectin type III-like" evidence="5">
    <location>
        <begin position="587"/>
        <end position="657"/>
    </location>
</feature>
<dbReference type="Pfam" id="PF00933">
    <property type="entry name" value="Glyco_hydro_3"/>
    <property type="match status" value="1"/>
</dbReference>
<dbReference type="InterPro" id="IPR013783">
    <property type="entry name" value="Ig-like_fold"/>
</dbReference>
<dbReference type="Proteomes" id="UP000078534">
    <property type="component" value="Unassembled WGS sequence"/>
</dbReference>
<accession>A0A179T9Q5</accession>
<dbReference type="InterPro" id="IPR036881">
    <property type="entry name" value="Glyco_hydro_3_C_sf"/>
</dbReference>
<dbReference type="PANTHER" id="PTHR42715">
    <property type="entry name" value="BETA-GLUCOSIDASE"/>
    <property type="match status" value="1"/>
</dbReference>
<dbReference type="SUPFAM" id="SSF51445">
    <property type="entry name" value="(Trans)glycosidases"/>
    <property type="match status" value="1"/>
</dbReference>
<dbReference type="PROSITE" id="PS00775">
    <property type="entry name" value="GLYCOSYL_HYDROL_F3"/>
    <property type="match status" value="1"/>
</dbReference>
<keyword evidence="4" id="KW-0326">Glycosidase</keyword>
<evidence type="ECO:0000256" key="2">
    <source>
        <dbReference type="ARBA" id="ARBA00022801"/>
    </source>
</evidence>
<dbReference type="EMBL" id="LWSG01000001">
    <property type="protein sequence ID" value="OAS89163.1"/>
    <property type="molecule type" value="Genomic_DNA"/>
</dbReference>
<dbReference type="InterPro" id="IPR019800">
    <property type="entry name" value="Glyco_hydro_3_AS"/>
</dbReference>
<dbReference type="FunFam" id="2.60.40.10:FF:000495">
    <property type="entry name" value="Periplasmic beta-glucosidase"/>
    <property type="match status" value="1"/>
</dbReference>
<dbReference type="SMART" id="SM01217">
    <property type="entry name" value="Fn3_like"/>
    <property type="match status" value="1"/>
</dbReference>
<dbReference type="OrthoDB" id="9805821at2"/>
<dbReference type="Pfam" id="PF14310">
    <property type="entry name" value="Fn3-like"/>
    <property type="match status" value="1"/>
</dbReference>
<evidence type="ECO:0000256" key="1">
    <source>
        <dbReference type="ARBA" id="ARBA00005336"/>
    </source>
</evidence>
<organism evidence="6 7">
    <name type="scientific">Metabacillus litoralis</name>
    <dbReference type="NCBI Taxonomy" id="152268"/>
    <lineage>
        <taxon>Bacteria</taxon>
        <taxon>Bacillati</taxon>
        <taxon>Bacillota</taxon>
        <taxon>Bacilli</taxon>
        <taxon>Bacillales</taxon>
        <taxon>Bacillaceae</taxon>
        <taxon>Metabacillus</taxon>
    </lineage>
</organism>
<comment type="similarity">
    <text evidence="1 4">Belongs to the glycosyl hydrolase 3 family.</text>
</comment>
<proteinExistence type="inferred from homology"/>
<name>A0A179T9Q5_9BACI</name>
<protein>
    <submittedName>
        <fullName evidence="6">Glycosyl hydrolase</fullName>
    </submittedName>
</protein>
<reference evidence="7" key="1">
    <citation type="submission" date="2016-04" db="EMBL/GenBank/DDBJ databases">
        <authorList>
            <person name="Lyu Z."/>
            <person name="Lyu W."/>
        </authorList>
    </citation>
    <scope>NUCLEOTIDE SEQUENCE [LARGE SCALE GENOMIC DNA]</scope>
    <source>
        <strain evidence="7">C44</strain>
    </source>
</reference>